<organism evidence="1 2">
    <name type="scientific">Potamilus streckersoni</name>
    <dbReference type="NCBI Taxonomy" id="2493646"/>
    <lineage>
        <taxon>Eukaryota</taxon>
        <taxon>Metazoa</taxon>
        <taxon>Spiralia</taxon>
        <taxon>Lophotrochozoa</taxon>
        <taxon>Mollusca</taxon>
        <taxon>Bivalvia</taxon>
        <taxon>Autobranchia</taxon>
        <taxon>Heteroconchia</taxon>
        <taxon>Palaeoheterodonta</taxon>
        <taxon>Unionida</taxon>
        <taxon>Unionoidea</taxon>
        <taxon>Unionidae</taxon>
        <taxon>Ambleminae</taxon>
        <taxon>Lampsilini</taxon>
        <taxon>Potamilus</taxon>
    </lineage>
</organism>
<protein>
    <submittedName>
        <fullName evidence="1">Uncharacterized protein</fullName>
    </submittedName>
</protein>
<dbReference type="EMBL" id="JAEAOA010000438">
    <property type="protein sequence ID" value="KAK3585241.1"/>
    <property type="molecule type" value="Genomic_DNA"/>
</dbReference>
<keyword evidence="2" id="KW-1185">Reference proteome</keyword>
<sequence>MKKKLTDTQNMKPPQQTHTSDAARVGKIWMSLCIGAACKCELFILHDITPIMCAFHQVFIFIIKLQMFVAAPTVSNNILLCYDALSDDIISVISANAVSSFKMSEKGAIIEQKNKLLSFNFSARAQSRSFRPWFLRSALMQSLNIAEDFQVFDKWMQVDELALTTIINLIEEIHTEPLLGLQRGASLAGARKCFIAPK</sequence>
<reference evidence="1" key="3">
    <citation type="submission" date="2023-05" db="EMBL/GenBank/DDBJ databases">
        <authorList>
            <person name="Smith C.H."/>
        </authorList>
    </citation>
    <scope>NUCLEOTIDE SEQUENCE</scope>
    <source>
        <strain evidence="1">CHS0354</strain>
        <tissue evidence="1">Mantle</tissue>
    </source>
</reference>
<name>A0AAE0VPJ1_9BIVA</name>
<reference evidence="1" key="1">
    <citation type="journal article" date="2021" name="Genome Biol. Evol.">
        <title>A High-Quality Reference Genome for a Parasitic Bivalve with Doubly Uniparental Inheritance (Bivalvia: Unionida).</title>
        <authorList>
            <person name="Smith C.H."/>
        </authorList>
    </citation>
    <scope>NUCLEOTIDE SEQUENCE</scope>
    <source>
        <strain evidence="1">CHS0354</strain>
    </source>
</reference>
<dbReference type="Proteomes" id="UP001195483">
    <property type="component" value="Unassembled WGS sequence"/>
</dbReference>
<gene>
    <name evidence="1" type="ORF">CHS0354_006287</name>
</gene>
<accession>A0AAE0VPJ1</accession>
<dbReference type="AlphaFoldDB" id="A0AAE0VPJ1"/>
<evidence type="ECO:0000313" key="2">
    <source>
        <dbReference type="Proteomes" id="UP001195483"/>
    </source>
</evidence>
<reference evidence="1" key="2">
    <citation type="journal article" date="2021" name="Genome Biol. Evol.">
        <title>Developing a high-quality reference genome for a parasitic bivalve with doubly uniparental inheritance (Bivalvia: Unionida).</title>
        <authorList>
            <person name="Smith C.H."/>
        </authorList>
    </citation>
    <scope>NUCLEOTIDE SEQUENCE</scope>
    <source>
        <strain evidence="1">CHS0354</strain>
        <tissue evidence="1">Mantle</tissue>
    </source>
</reference>
<proteinExistence type="predicted"/>
<evidence type="ECO:0000313" key="1">
    <source>
        <dbReference type="EMBL" id="KAK3585241.1"/>
    </source>
</evidence>
<comment type="caution">
    <text evidence="1">The sequence shown here is derived from an EMBL/GenBank/DDBJ whole genome shotgun (WGS) entry which is preliminary data.</text>
</comment>